<proteinExistence type="predicted"/>
<dbReference type="Proteomes" id="UP000245626">
    <property type="component" value="Unassembled WGS sequence"/>
</dbReference>
<dbReference type="EMBL" id="KZ820388">
    <property type="protein sequence ID" value="PWN47597.1"/>
    <property type="molecule type" value="Genomic_DNA"/>
</dbReference>
<organism evidence="1 2">
    <name type="scientific">Violaceomyces palustris</name>
    <dbReference type="NCBI Taxonomy" id="1673888"/>
    <lineage>
        <taxon>Eukaryota</taxon>
        <taxon>Fungi</taxon>
        <taxon>Dikarya</taxon>
        <taxon>Basidiomycota</taxon>
        <taxon>Ustilaginomycotina</taxon>
        <taxon>Ustilaginomycetes</taxon>
        <taxon>Violaceomycetales</taxon>
        <taxon>Violaceomycetaceae</taxon>
        <taxon>Violaceomyces</taxon>
    </lineage>
</organism>
<evidence type="ECO:0000313" key="2">
    <source>
        <dbReference type="Proteomes" id="UP000245626"/>
    </source>
</evidence>
<accession>A0ACD0NP46</accession>
<evidence type="ECO:0000313" key="1">
    <source>
        <dbReference type="EMBL" id="PWN47597.1"/>
    </source>
</evidence>
<name>A0ACD0NP46_9BASI</name>
<sequence length="172" mass="19556">MVEDRSEERNPSFRFYFVGSCCSRLPSVEKGGLTIHPHLVRPRRNDGRPRTRPFHADGSEIGHSFSHFFSQIFSQPLAPTCSFLPFHRASGGGGGATDTRGEKRRVARITASVDRIPVQLHLRLHHHHHHLHHHHCRRYHILLSPPPALPPVTTALGWKNVLWSPCPDLFES</sequence>
<reference evidence="1 2" key="1">
    <citation type="journal article" date="2018" name="Mol. Biol. Evol.">
        <title>Broad Genomic Sampling Reveals a Smut Pathogenic Ancestry of the Fungal Clade Ustilaginomycotina.</title>
        <authorList>
            <person name="Kijpornyongpan T."/>
            <person name="Mondo S.J."/>
            <person name="Barry K."/>
            <person name="Sandor L."/>
            <person name="Lee J."/>
            <person name="Lipzen A."/>
            <person name="Pangilinan J."/>
            <person name="LaButti K."/>
            <person name="Hainaut M."/>
            <person name="Henrissat B."/>
            <person name="Grigoriev I.V."/>
            <person name="Spatafora J.W."/>
            <person name="Aime M.C."/>
        </authorList>
    </citation>
    <scope>NUCLEOTIDE SEQUENCE [LARGE SCALE GENOMIC DNA]</scope>
    <source>
        <strain evidence="1 2">SA 807</strain>
    </source>
</reference>
<keyword evidence="2" id="KW-1185">Reference proteome</keyword>
<protein>
    <submittedName>
        <fullName evidence="1">Uncharacterized protein</fullName>
    </submittedName>
</protein>
<gene>
    <name evidence="1" type="ORF">IE53DRAFT_241871</name>
</gene>